<gene>
    <name evidence="1" type="ORF">QFC24_006669</name>
</gene>
<name>A0ACC2WZ80_9TREE</name>
<sequence>MASQTFLQGDVPLERSMREGAASALEYLNFIKLHKNHAEKLEMDSSRSATVRAINGVKIGYRKANGIKLKIQEHLRIGEEFCDFVFRESNQFYPGFKARELYSYAEDLRTFVEQMKHTEEENNSVVEAFIPEKPSFTDSVPHRHNDLDIFCLNITDEAGKTPSMALASIGVISGVTPSRHQTTQAKLDENFRVDVVKLRNETENWESNRGREAEIKIPRKLHAKLGKFLKGVL</sequence>
<organism evidence="1 2">
    <name type="scientific">Naganishia onofrii</name>
    <dbReference type="NCBI Taxonomy" id="1851511"/>
    <lineage>
        <taxon>Eukaryota</taxon>
        <taxon>Fungi</taxon>
        <taxon>Dikarya</taxon>
        <taxon>Basidiomycota</taxon>
        <taxon>Agaricomycotina</taxon>
        <taxon>Tremellomycetes</taxon>
        <taxon>Filobasidiales</taxon>
        <taxon>Filobasidiaceae</taxon>
        <taxon>Naganishia</taxon>
    </lineage>
</organism>
<dbReference type="Proteomes" id="UP001234202">
    <property type="component" value="Unassembled WGS sequence"/>
</dbReference>
<reference evidence="1" key="1">
    <citation type="submission" date="2023-04" db="EMBL/GenBank/DDBJ databases">
        <title>Draft Genome sequencing of Naganishia species isolated from polar environments using Oxford Nanopore Technology.</title>
        <authorList>
            <person name="Leo P."/>
            <person name="Venkateswaran K."/>
        </authorList>
    </citation>
    <scope>NUCLEOTIDE SEQUENCE</scope>
    <source>
        <strain evidence="1">DBVPG 5303</strain>
    </source>
</reference>
<comment type="caution">
    <text evidence="1">The sequence shown here is derived from an EMBL/GenBank/DDBJ whole genome shotgun (WGS) entry which is preliminary data.</text>
</comment>
<evidence type="ECO:0000313" key="1">
    <source>
        <dbReference type="EMBL" id="KAJ9116778.1"/>
    </source>
</evidence>
<proteinExistence type="predicted"/>
<evidence type="ECO:0000313" key="2">
    <source>
        <dbReference type="Proteomes" id="UP001234202"/>
    </source>
</evidence>
<dbReference type="EMBL" id="JASBWV010000035">
    <property type="protein sequence ID" value="KAJ9116778.1"/>
    <property type="molecule type" value="Genomic_DNA"/>
</dbReference>
<protein>
    <submittedName>
        <fullName evidence="1">Uncharacterized protein</fullName>
    </submittedName>
</protein>
<keyword evidence="2" id="KW-1185">Reference proteome</keyword>
<accession>A0ACC2WZ80</accession>